<feature type="domain" description="Glycosyltransferase 2-like" evidence="1">
    <location>
        <begin position="8"/>
        <end position="151"/>
    </location>
</feature>
<dbReference type="PANTHER" id="PTHR22916">
    <property type="entry name" value="GLYCOSYLTRANSFERASE"/>
    <property type="match status" value="1"/>
</dbReference>
<keyword evidence="3" id="KW-1185">Reference proteome</keyword>
<reference evidence="2 3" key="1">
    <citation type="submission" date="2020-09" db="EMBL/GenBank/DDBJ databases">
        <title>Complete genome sequence of altererythrobacter flavus SS-21NJ, isolated from Dongying oil sludge in Shandong province.</title>
        <authorList>
            <person name="Sun S."/>
            <person name="Zhang Z."/>
        </authorList>
    </citation>
    <scope>NUCLEOTIDE SEQUENCE [LARGE SCALE GENOMIC DNA]</scope>
    <source>
        <strain evidence="2 3">SS-21NJ</strain>
    </source>
</reference>
<evidence type="ECO:0000313" key="2">
    <source>
        <dbReference type="EMBL" id="QSB45865.1"/>
    </source>
</evidence>
<name>A0ABX7KFP4_9SPHN</name>
<dbReference type="Pfam" id="PF00535">
    <property type="entry name" value="Glycos_transf_2"/>
    <property type="match status" value="1"/>
</dbReference>
<dbReference type="Gene3D" id="3.90.550.10">
    <property type="entry name" value="Spore Coat Polysaccharide Biosynthesis Protein SpsA, Chain A"/>
    <property type="match status" value="1"/>
</dbReference>
<dbReference type="SUPFAM" id="SSF53448">
    <property type="entry name" value="Nucleotide-diphospho-sugar transferases"/>
    <property type="match status" value="1"/>
</dbReference>
<gene>
    <name evidence="2" type="ORF">IDJ81_07250</name>
</gene>
<proteinExistence type="predicted"/>
<accession>A0ABX7KFP4</accession>
<dbReference type="Proteomes" id="UP000663637">
    <property type="component" value="Chromosome"/>
</dbReference>
<dbReference type="InterPro" id="IPR001173">
    <property type="entry name" value="Glyco_trans_2-like"/>
</dbReference>
<organism evidence="2 3">
    <name type="scientific">Tsuneonella flava</name>
    <dbReference type="NCBI Taxonomy" id="2055955"/>
    <lineage>
        <taxon>Bacteria</taxon>
        <taxon>Pseudomonadati</taxon>
        <taxon>Pseudomonadota</taxon>
        <taxon>Alphaproteobacteria</taxon>
        <taxon>Sphingomonadales</taxon>
        <taxon>Erythrobacteraceae</taxon>
        <taxon>Tsuneonella</taxon>
    </lineage>
</organism>
<dbReference type="PANTHER" id="PTHR22916:SF3">
    <property type="entry name" value="UDP-GLCNAC:BETAGAL BETA-1,3-N-ACETYLGLUCOSAMINYLTRANSFERASE-LIKE PROTEIN 1"/>
    <property type="match status" value="1"/>
</dbReference>
<dbReference type="EMBL" id="CP061510">
    <property type="protein sequence ID" value="QSB45865.1"/>
    <property type="molecule type" value="Genomic_DNA"/>
</dbReference>
<sequence length="337" mass="37354">MSRMPRLSVVMAVYNAQAHLRAAIDSVLAQSMGDFELIVVDDTSTDATPQILADYAAADPRVIAIRNDSNLGPYPSANRALAIARAPLIARLDGDDLCEPDRFARQVAFLDAHPDHMLVGCSYISIDENGRQRFVRRNPMGWRVAQWAVRFRMPMVHPGFCYRRVMPDGAPVRYATDVRYAQDYRLAARLAQAGRIAVLGEPLVRYRMHPGNISMTRLADQDRIARKIAWEQVAAHYPPSLHPRLAAFLDVLYRQQAPDAALLAQSASGLRAALAYDGAGVPERRRAAGILAEAFLRDGGMQAVRLGVELVRQAPDMLAPLALRVLELKGWKPQRGE</sequence>
<evidence type="ECO:0000259" key="1">
    <source>
        <dbReference type="Pfam" id="PF00535"/>
    </source>
</evidence>
<dbReference type="InterPro" id="IPR029044">
    <property type="entry name" value="Nucleotide-diphossugar_trans"/>
</dbReference>
<protein>
    <submittedName>
        <fullName evidence="2">Glycosyltransferase family 2 protein</fullName>
    </submittedName>
</protein>
<evidence type="ECO:0000313" key="3">
    <source>
        <dbReference type="Proteomes" id="UP000663637"/>
    </source>
</evidence>